<dbReference type="InterPro" id="IPR003829">
    <property type="entry name" value="Pirin_N_dom"/>
</dbReference>
<dbReference type="Pfam" id="PF17954">
    <property type="entry name" value="Pirin_C_2"/>
    <property type="match status" value="1"/>
</dbReference>
<dbReference type="PANTHER" id="PTHR43212">
    <property type="entry name" value="QUERCETIN 2,3-DIOXYGENASE"/>
    <property type="match status" value="1"/>
</dbReference>
<dbReference type="GO" id="GO:0046872">
    <property type="term" value="F:metal ion binding"/>
    <property type="evidence" value="ECO:0007669"/>
    <property type="project" value="UniProtKB-KW"/>
</dbReference>
<dbReference type="InterPro" id="IPR012093">
    <property type="entry name" value="Pirin"/>
</dbReference>
<dbReference type="Pfam" id="PF02678">
    <property type="entry name" value="Pirin"/>
    <property type="match status" value="1"/>
</dbReference>
<dbReference type="GO" id="GO:0008127">
    <property type="term" value="F:quercetin 2,3-dioxygenase activity"/>
    <property type="evidence" value="ECO:0007669"/>
    <property type="project" value="UniProtKB-EC"/>
</dbReference>
<dbReference type="EMBL" id="FIZP01000001">
    <property type="protein sequence ID" value="CZE46243.1"/>
    <property type="molecule type" value="Genomic_DNA"/>
</dbReference>
<dbReference type="CDD" id="cd02910">
    <property type="entry name" value="cupin_Yhhw_N"/>
    <property type="match status" value="1"/>
</dbReference>
<dbReference type="PANTHER" id="PTHR43212:SF3">
    <property type="entry name" value="QUERCETIN 2,3-DIOXYGENASE"/>
    <property type="match status" value="1"/>
</dbReference>
<comment type="cofactor">
    <cofactor evidence="2">
        <name>Fe cation</name>
        <dbReference type="ChEBI" id="CHEBI:24875"/>
    </cofactor>
    <text evidence="2">Binds 1 Fe cation per subunit.</text>
</comment>
<organism evidence="6 7">
    <name type="scientific">Campylobacter geochelonis</name>
    <dbReference type="NCBI Taxonomy" id="1780362"/>
    <lineage>
        <taxon>Bacteria</taxon>
        <taxon>Pseudomonadati</taxon>
        <taxon>Campylobacterota</taxon>
        <taxon>Epsilonproteobacteria</taxon>
        <taxon>Campylobacterales</taxon>
        <taxon>Campylobacteraceae</taxon>
        <taxon>Campylobacter</taxon>
    </lineage>
</organism>
<evidence type="ECO:0000256" key="3">
    <source>
        <dbReference type="RuleBase" id="RU003457"/>
    </source>
</evidence>
<dbReference type="InterPro" id="IPR011051">
    <property type="entry name" value="RmlC_Cupin_sf"/>
</dbReference>
<proteinExistence type="inferred from homology"/>
<dbReference type="OrthoDB" id="9780903at2"/>
<dbReference type="RefSeq" id="WP_075539921.1">
    <property type="nucleotide sequence ID" value="NZ_CP053844.1"/>
</dbReference>
<sequence length="235" mass="26417">MLRKIDHLNLGSSNLGWLQSKFHFSFAQYYNPQNIHFGVLRVINDDTIAPKSGFGTHPHEDMEIITYVINGTLTHKDSMGNERSLGRGDVQYLSAGVGITHSEYNNSDEVLRLLQIWIFPDKKGHKPNYGDQKFDSSLRHNKLLPIVSSKANGSSLAPIRINQDANFYVSELDKGVSVEFKVAKNRQAYLVLIEGKALINEFELAAQDGLESTKESLKITALEKSHFLVIEMKKG</sequence>
<dbReference type="AlphaFoldDB" id="A0A128EDH7"/>
<dbReference type="Proteomes" id="UP000069632">
    <property type="component" value="Unassembled WGS sequence"/>
</dbReference>
<dbReference type="PIRSF" id="PIRSF006232">
    <property type="entry name" value="Pirin"/>
    <property type="match status" value="1"/>
</dbReference>
<evidence type="ECO:0000256" key="1">
    <source>
        <dbReference type="ARBA" id="ARBA00008416"/>
    </source>
</evidence>
<name>A0A128EDH7_9BACT</name>
<feature type="binding site" evidence="2">
    <location>
        <position position="101"/>
    </location>
    <ligand>
        <name>Fe cation</name>
        <dbReference type="ChEBI" id="CHEBI:24875"/>
    </ligand>
</feature>
<keyword evidence="7" id="KW-1185">Reference proteome</keyword>
<feature type="binding site" evidence="2">
    <location>
        <position position="59"/>
    </location>
    <ligand>
        <name>Fe cation</name>
        <dbReference type="ChEBI" id="CHEBI:24875"/>
    </ligand>
</feature>
<protein>
    <submittedName>
        <fullName evidence="6">Pirin family protein</fullName>
        <ecNumber evidence="6">1.13.11.24</ecNumber>
    </submittedName>
</protein>
<comment type="similarity">
    <text evidence="1 3">Belongs to the pirin family.</text>
</comment>
<dbReference type="InterPro" id="IPR014710">
    <property type="entry name" value="RmlC-like_jellyroll"/>
</dbReference>
<accession>A0A128EDH7</accession>
<evidence type="ECO:0000313" key="7">
    <source>
        <dbReference type="Proteomes" id="UP000069632"/>
    </source>
</evidence>
<feature type="binding site" evidence="2">
    <location>
        <position position="57"/>
    </location>
    <ligand>
        <name>Fe cation</name>
        <dbReference type="ChEBI" id="CHEBI:24875"/>
    </ligand>
</feature>
<dbReference type="Gene3D" id="2.60.120.10">
    <property type="entry name" value="Jelly Rolls"/>
    <property type="match status" value="2"/>
</dbReference>
<keyword evidence="2" id="KW-0479">Metal-binding</keyword>
<dbReference type="InterPro" id="IPR041602">
    <property type="entry name" value="Quercetinase_C"/>
</dbReference>
<evidence type="ECO:0000313" key="6">
    <source>
        <dbReference type="EMBL" id="CZE46243.1"/>
    </source>
</evidence>
<evidence type="ECO:0000256" key="2">
    <source>
        <dbReference type="PIRSR" id="PIRSR006232-1"/>
    </source>
</evidence>
<feature type="domain" description="Quercetin 2,3-dioxygenase C-terminal cupin" evidence="5">
    <location>
        <begin position="147"/>
        <end position="232"/>
    </location>
</feature>
<feature type="domain" description="Pirin N-terminal" evidence="4">
    <location>
        <begin position="15"/>
        <end position="118"/>
    </location>
</feature>
<dbReference type="EC" id="1.13.11.24" evidence="6"/>
<keyword evidence="6" id="KW-0560">Oxidoreductase</keyword>
<dbReference type="SUPFAM" id="SSF51182">
    <property type="entry name" value="RmlC-like cupins"/>
    <property type="match status" value="1"/>
</dbReference>
<reference evidence="6 7" key="1">
    <citation type="submission" date="2016-02" db="EMBL/GenBank/DDBJ databases">
        <authorList>
            <consortium name="Pathogen Informatics"/>
        </authorList>
    </citation>
    <scope>NUCLEOTIDE SEQUENCE [LARGE SCALE GENOMIC DNA]</scope>
    <source>
        <strain evidence="6 7">RC20</strain>
    </source>
</reference>
<keyword evidence="2" id="KW-0408">Iron</keyword>
<gene>
    <name evidence="6" type="primary">yhhW</name>
    <name evidence="6" type="ORF">ERS672216_00269</name>
</gene>
<evidence type="ECO:0000259" key="4">
    <source>
        <dbReference type="Pfam" id="PF02678"/>
    </source>
</evidence>
<feature type="binding site" evidence="2">
    <location>
        <position position="103"/>
    </location>
    <ligand>
        <name>Fe cation</name>
        <dbReference type="ChEBI" id="CHEBI:24875"/>
    </ligand>
</feature>
<evidence type="ECO:0000259" key="5">
    <source>
        <dbReference type="Pfam" id="PF17954"/>
    </source>
</evidence>